<name>A0A0D3JLL6_EMIH1</name>
<reference evidence="2" key="2">
    <citation type="submission" date="2024-10" db="UniProtKB">
        <authorList>
            <consortium name="EnsemblProtists"/>
        </authorList>
    </citation>
    <scope>IDENTIFICATION</scope>
</reference>
<dbReference type="AlphaFoldDB" id="A0A0D3JLL6"/>
<protein>
    <submittedName>
        <fullName evidence="2">Uncharacterized protein</fullName>
    </submittedName>
</protein>
<feature type="region of interest" description="Disordered" evidence="1">
    <location>
        <begin position="19"/>
        <end position="55"/>
    </location>
</feature>
<sequence length="73" mass="8269">RSTEQLATLQRDELLKQAEAAEAAARGKHDARPEHPARWQGHAPMDSRDGRQQKRCVQQLRVAGRGRAERENS</sequence>
<dbReference type="Proteomes" id="UP000013827">
    <property type="component" value="Unassembled WGS sequence"/>
</dbReference>
<dbReference type="RefSeq" id="XP_005776830.1">
    <property type="nucleotide sequence ID" value="XM_005776773.1"/>
</dbReference>
<feature type="compositionally biased region" description="Basic and acidic residues" evidence="1">
    <location>
        <begin position="25"/>
        <end position="37"/>
    </location>
</feature>
<organism evidence="2 3">
    <name type="scientific">Emiliania huxleyi (strain CCMP1516)</name>
    <dbReference type="NCBI Taxonomy" id="280463"/>
    <lineage>
        <taxon>Eukaryota</taxon>
        <taxon>Haptista</taxon>
        <taxon>Haptophyta</taxon>
        <taxon>Prymnesiophyceae</taxon>
        <taxon>Isochrysidales</taxon>
        <taxon>Noelaerhabdaceae</taxon>
        <taxon>Emiliania</taxon>
    </lineage>
</organism>
<proteinExistence type="predicted"/>
<dbReference type="KEGG" id="ehx:EMIHUDRAFT_367684"/>
<accession>A0A0D3JLL6</accession>
<keyword evidence="3" id="KW-1185">Reference proteome</keyword>
<dbReference type="HOGENOM" id="CLU_2712498_0_0_1"/>
<dbReference type="EnsemblProtists" id="EOD24401">
    <property type="protein sequence ID" value="EOD24401"/>
    <property type="gene ID" value="EMIHUDRAFT_367684"/>
</dbReference>
<reference evidence="3" key="1">
    <citation type="journal article" date="2013" name="Nature">
        <title>Pan genome of the phytoplankton Emiliania underpins its global distribution.</title>
        <authorList>
            <person name="Read B.A."/>
            <person name="Kegel J."/>
            <person name="Klute M.J."/>
            <person name="Kuo A."/>
            <person name="Lefebvre S.C."/>
            <person name="Maumus F."/>
            <person name="Mayer C."/>
            <person name="Miller J."/>
            <person name="Monier A."/>
            <person name="Salamov A."/>
            <person name="Young J."/>
            <person name="Aguilar M."/>
            <person name="Claverie J.M."/>
            <person name="Frickenhaus S."/>
            <person name="Gonzalez K."/>
            <person name="Herman E.K."/>
            <person name="Lin Y.C."/>
            <person name="Napier J."/>
            <person name="Ogata H."/>
            <person name="Sarno A.F."/>
            <person name="Shmutz J."/>
            <person name="Schroeder D."/>
            <person name="de Vargas C."/>
            <person name="Verret F."/>
            <person name="von Dassow P."/>
            <person name="Valentin K."/>
            <person name="Van de Peer Y."/>
            <person name="Wheeler G."/>
            <person name="Dacks J.B."/>
            <person name="Delwiche C.F."/>
            <person name="Dyhrman S.T."/>
            <person name="Glockner G."/>
            <person name="John U."/>
            <person name="Richards T."/>
            <person name="Worden A.Z."/>
            <person name="Zhang X."/>
            <person name="Grigoriev I.V."/>
            <person name="Allen A.E."/>
            <person name="Bidle K."/>
            <person name="Borodovsky M."/>
            <person name="Bowler C."/>
            <person name="Brownlee C."/>
            <person name="Cock J.M."/>
            <person name="Elias M."/>
            <person name="Gladyshev V.N."/>
            <person name="Groth M."/>
            <person name="Guda C."/>
            <person name="Hadaegh A."/>
            <person name="Iglesias-Rodriguez M.D."/>
            <person name="Jenkins J."/>
            <person name="Jones B.M."/>
            <person name="Lawson T."/>
            <person name="Leese F."/>
            <person name="Lindquist E."/>
            <person name="Lobanov A."/>
            <person name="Lomsadze A."/>
            <person name="Malik S.B."/>
            <person name="Marsh M.E."/>
            <person name="Mackinder L."/>
            <person name="Mock T."/>
            <person name="Mueller-Roeber B."/>
            <person name="Pagarete A."/>
            <person name="Parker M."/>
            <person name="Probert I."/>
            <person name="Quesneville H."/>
            <person name="Raines C."/>
            <person name="Rensing S.A."/>
            <person name="Riano-Pachon D.M."/>
            <person name="Richier S."/>
            <person name="Rokitta S."/>
            <person name="Shiraiwa Y."/>
            <person name="Soanes D.M."/>
            <person name="van der Giezen M."/>
            <person name="Wahlund T.M."/>
            <person name="Williams B."/>
            <person name="Wilson W."/>
            <person name="Wolfe G."/>
            <person name="Wurch L.L."/>
        </authorList>
    </citation>
    <scope>NUCLEOTIDE SEQUENCE</scope>
</reference>
<evidence type="ECO:0000256" key="1">
    <source>
        <dbReference type="SAM" id="MobiDB-lite"/>
    </source>
</evidence>
<evidence type="ECO:0000313" key="3">
    <source>
        <dbReference type="Proteomes" id="UP000013827"/>
    </source>
</evidence>
<dbReference type="GeneID" id="17269943"/>
<evidence type="ECO:0000313" key="2">
    <source>
        <dbReference type="EnsemblProtists" id="EOD24401"/>
    </source>
</evidence>
<dbReference type="PaxDb" id="2903-EOD24401"/>